<gene>
    <name evidence="1" type="ORF">FHS28_001316</name>
</gene>
<organism evidence="1 2">
    <name type="scientific">Roseateles terrae</name>
    <dbReference type="NCBI Taxonomy" id="431060"/>
    <lineage>
        <taxon>Bacteria</taxon>
        <taxon>Pseudomonadati</taxon>
        <taxon>Pseudomonadota</taxon>
        <taxon>Betaproteobacteria</taxon>
        <taxon>Burkholderiales</taxon>
        <taxon>Sphaerotilaceae</taxon>
        <taxon>Roseateles</taxon>
    </lineage>
</organism>
<comment type="caution">
    <text evidence="1">The sequence shown here is derived from an EMBL/GenBank/DDBJ whole genome shotgun (WGS) entry which is preliminary data.</text>
</comment>
<name>A0ABR6GPA4_9BURK</name>
<dbReference type="Proteomes" id="UP000574369">
    <property type="component" value="Unassembled WGS sequence"/>
</dbReference>
<protein>
    <recommendedName>
        <fullName evidence="3">DUF1833 domain-containing protein</fullName>
    </recommendedName>
</protein>
<dbReference type="Pfam" id="PF08875">
    <property type="entry name" value="DUF1833"/>
    <property type="match status" value="1"/>
</dbReference>
<accession>A0ABR6GPA4</accession>
<evidence type="ECO:0000313" key="2">
    <source>
        <dbReference type="Proteomes" id="UP000574369"/>
    </source>
</evidence>
<dbReference type="EMBL" id="JACHXO010000002">
    <property type="protein sequence ID" value="MBB3193931.1"/>
    <property type="molecule type" value="Genomic_DNA"/>
</dbReference>
<evidence type="ECO:0008006" key="3">
    <source>
        <dbReference type="Google" id="ProtNLM"/>
    </source>
</evidence>
<reference evidence="1 2" key="1">
    <citation type="submission" date="2020-08" db="EMBL/GenBank/DDBJ databases">
        <title>Genomic Encyclopedia of Type Strains, Phase III (KMG-III): the genomes of soil and plant-associated and newly described type strains.</title>
        <authorList>
            <person name="Whitman W."/>
        </authorList>
    </citation>
    <scope>NUCLEOTIDE SEQUENCE [LARGE SCALE GENOMIC DNA]</scope>
    <source>
        <strain evidence="1 2">CECT 7247</strain>
    </source>
</reference>
<proteinExistence type="predicted"/>
<sequence>MDKRTYWATKSPLPEFHSIIIEHPAFDAPFRLVANQFEEVTLGGEVHLPAGMSIKQPDRQSDGQPKLTLSFSREQVGRDFKQQLQKINSATPAPLRVRYSVYLGDQVTPQITWDLFASDSAGIAFSNTAVSINATVDNPMRRDVGPIYDPSVFTGLTLL</sequence>
<keyword evidence="2" id="KW-1185">Reference proteome</keyword>
<dbReference type="InterPro" id="IPR014974">
    <property type="entry name" value="DUF1833"/>
</dbReference>
<evidence type="ECO:0000313" key="1">
    <source>
        <dbReference type="EMBL" id="MBB3193931.1"/>
    </source>
</evidence>
<dbReference type="RefSeq" id="WP_088449827.1">
    <property type="nucleotide sequence ID" value="NZ_JACHXO010000002.1"/>
</dbReference>